<evidence type="ECO:0000313" key="1">
    <source>
        <dbReference type="EMBL" id="KAI3805053.1"/>
    </source>
</evidence>
<comment type="caution">
    <text evidence="1">The sequence shown here is derived from an EMBL/GenBank/DDBJ whole genome shotgun (WGS) entry which is preliminary data.</text>
</comment>
<reference evidence="1 2" key="2">
    <citation type="journal article" date="2022" name="Mol. Ecol. Resour.">
        <title>The genomes of chicory, endive, great burdock and yacon provide insights into Asteraceae paleo-polyploidization history and plant inulin production.</title>
        <authorList>
            <person name="Fan W."/>
            <person name="Wang S."/>
            <person name="Wang H."/>
            <person name="Wang A."/>
            <person name="Jiang F."/>
            <person name="Liu H."/>
            <person name="Zhao H."/>
            <person name="Xu D."/>
            <person name="Zhang Y."/>
        </authorList>
    </citation>
    <scope>NUCLEOTIDE SEQUENCE [LARGE SCALE GENOMIC DNA]</scope>
    <source>
        <strain evidence="2">cv. Yunnan</strain>
        <tissue evidence="1">Leaves</tissue>
    </source>
</reference>
<reference evidence="2" key="1">
    <citation type="journal article" date="2022" name="Mol. Ecol. Resour.">
        <title>The genomes of chicory, endive, great burdock and yacon provide insights into Asteraceae palaeo-polyploidization history and plant inulin production.</title>
        <authorList>
            <person name="Fan W."/>
            <person name="Wang S."/>
            <person name="Wang H."/>
            <person name="Wang A."/>
            <person name="Jiang F."/>
            <person name="Liu H."/>
            <person name="Zhao H."/>
            <person name="Xu D."/>
            <person name="Zhang Y."/>
        </authorList>
    </citation>
    <scope>NUCLEOTIDE SEQUENCE [LARGE SCALE GENOMIC DNA]</scope>
    <source>
        <strain evidence="2">cv. Yunnan</strain>
    </source>
</reference>
<protein>
    <submittedName>
        <fullName evidence="1">Uncharacterized protein</fullName>
    </submittedName>
</protein>
<keyword evidence="2" id="KW-1185">Reference proteome</keyword>
<name>A0ACB9IBV5_9ASTR</name>
<dbReference type="EMBL" id="CM042026">
    <property type="protein sequence ID" value="KAI3805053.1"/>
    <property type="molecule type" value="Genomic_DNA"/>
</dbReference>
<accession>A0ACB9IBV5</accession>
<organism evidence="1 2">
    <name type="scientific">Smallanthus sonchifolius</name>
    <dbReference type="NCBI Taxonomy" id="185202"/>
    <lineage>
        <taxon>Eukaryota</taxon>
        <taxon>Viridiplantae</taxon>
        <taxon>Streptophyta</taxon>
        <taxon>Embryophyta</taxon>
        <taxon>Tracheophyta</taxon>
        <taxon>Spermatophyta</taxon>
        <taxon>Magnoliopsida</taxon>
        <taxon>eudicotyledons</taxon>
        <taxon>Gunneridae</taxon>
        <taxon>Pentapetalae</taxon>
        <taxon>asterids</taxon>
        <taxon>campanulids</taxon>
        <taxon>Asterales</taxon>
        <taxon>Asteraceae</taxon>
        <taxon>Asteroideae</taxon>
        <taxon>Heliantheae alliance</taxon>
        <taxon>Millerieae</taxon>
        <taxon>Smallanthus</taxon>
    </lineage>
</organism>
<dbReference type="Proteomes" id="UP001056120">
    <property type="component" value="Linkage Group LG09"/>
</dbReference>
<gene>
    <name evidence="1" type="ORF">L1987_27065</name>
</gene>
<proteinExistence type="predicted"/>
<evidence type="ECO:0000313" key="2">
    <source>
        <dbReference type="Proteomes" id="UP001056120"/>
    </source>
</evidence>
<sequence length="440" mass="50423">MEIIEEVSKLVKPSTPTPSTLCNYNISFFDEKPRDMNVPLILYYTTSHEEEKDIQTNIFNHLEISLSKTLTDFYPLAGRYTRHASFIDCRDQGALYVQAKAKFHLSEFLGLEQKLKLDMQQDFLPYEVNKAGETGDPLLSVKVTSFECGGVAIGMCISHRFADMATFCTFIDNWATRSREIRNELELELEKYSRVSSSAHLFPKTTDVLINDHIVVRSHGVSNCVLRVFSFKGTAITKLREKIMSDEDNTTRHRPSKVQLIVALLWKAFMDIDRRNGQSKASFVSQAVNLRNIVVLDNFFGNFITLANARVELSEVINLQVLLKLLHDSIHKIKSNHAKALSHFEKDYEVLSKPYSEVYESISNNVNSYLFTSWCKFSFYTADFGCGKPVWRSTTNTKRPNTVMMMDDEEGNGVEAWVQLEDKQMCELEQDPNIQAYMDV</sequence>